<comment type="similarity">
    <text evidence="1">Belongs to the DprA/Smf family.</text>
</comment>
<dbReference type="Pfam" id="PF02481">
    <property type="entry name" value="DNA_processg_A"/>
    <property type="match status" value="1"/>
</dbReference>
<dbReference type="GO" id="GO:0006281">
    <property type="term" value="P:DNA repair"/>
    <property type="evidence" value="ECO:0007669"/>
    <property type="project" value="UniProtKB-KW"/>
</dbReference>
<dbReference type="InterPro" id="IPR057666">
    <property type="entry name" value="DrpA_SLOG"/>
</dbReference>
<evidence type="ECO:0000256" key="2">
    <source>
        <dbReference type="ARBA" id="ARBA00022763"/>
    </source>
</evidence>
<evidence type="ECO:0000313" key="5">
    <source>
        <dbReference type="EMBL" id="PUZ29242.1"/>
    </source>
</evidence>
<feature type="domain" description="Helix-hairpin-helix DNA-binding motif class 1" evidence="4">
    <location>
        <begin position="9"/>
        <end position="28"/>
    </location>
</feature>
<dbReference type="InterPro" id="IPR041614">
    <property type="entry name" value="DprA_WH"/>
</dbReference>
<dbReference type="InterPro" id="IPR010994">
    <property type="entry name" value="RuvA_2-like"/>
</dbReference>
<dbReference type="OrthoDB" id="9785707at2"/>
<dbReference type="AlphaFoldDB" id="A0A2T7BNK0"/>
<keyword evidence="6" id="KW-1185">Reference proteome</keyword>
<dbReference type="EMBL" id="QCYK01000001">
    <property type="protein sequence ID" value="PUZ29242.1"/>
    <property type="molecule type" value="Genomic_DNA"/>
</dbReference>
<dbReference type="InterPro" id="IPR041663">
    <property type="entry name" value="DisA/LigA_HHH"/>
</dbReference>
<dbReference type="SUPFAM" id="SSF47781">
    <property type="entry name" value="RuvA domain 2-like"/>
    <property type="match status" value="1"/>
</dbReference>
<comment type="caution">
    <text evidence="5">The sequence shown here is derived from an EMBL/GenBank/DDBJ whole genome shotgun (WGS) entry which is preliminary data.</text>
</comment>
<dbReference type="Proteomes" id="UP000244450">
    <property type="component" value="Unassembled WGS sequence"/>
</dbReference>
<evidence type="ECO:0000256" key="1">
    <source>
        <dbReference type="ARBA" id="ARBA00006525"/>
    </source>
</evidence>
<protein>
    <submittedName>
        <fullName evidence="5">DNA-protecting protein DprA</fullName>
    </submittedName>
</protein>
<dbReference type="InterPro" id="IPR036388">
    <property type="entry name" value="WH-like_DNA-bd_sf"/>
</dbReference>
<accession>A0A2T7BNK0</accession>
<feature type="domain" description="Helix-hairpin-helix DNA-binding motif class 1" evidence="4">
    <location>
        <begin position="41"/>
        <end position="60"/>
    </location>
</feature>
<dbReference type="Pfam" id="PF17782">
    <property type="entry name" value="WHD_DprA"/>
    <property type="match status" value="1"/>
</dbReference>
<dbReference type="SUPFAM" id="SSF102405">
    <property type="entry name" value="MCP/YpsA-like"/>
    <property type="match status" value="1"/>
</dbReference>
<dbReference type="SMART" id="SM00278">
    <property type="entry name" value="HhH1"/>
    <property type="match status" value="2"/>
</dbReference>
<dbReference type="PANTHER" id="PTHR43022:SF1">
    <property type="entry name" value="PROTEIN SMF"/>
    <property type="match status" value="1"/>
</dbReference>
<dbReference type="InterPro" id="IPR003488">
    <property type="entry name" value="DprA"/>
</dbReference>
<dbReference type="InterPro" id="IPR003583">
    <property type="entry name" value="Hlx-hairpin-Hlx_DNA-bd_motif"/>
</dbReference>
<dbReference type="Pfam" id="PF12826">
    <property type="entry name" value="HHH_2"/>
    <property type="match status" value="1"/>
</dbReference>
<evidence type="ECO:0000256" key="3">
    <source>
        <dbReference type="ARBA" id="ARBA00023204"/>
    </source>
</evidence>
<dbReference type="RefSeq" id="WP_108685881.1">
    <property type="nucleotide sequence ID" value="NZ_QCYK01000001.1"/>
</dbReference>
<dbReference type="GO" id="GO:0009294">
    <property type="term" value="P:DNA-mediated transformation"/>
    <property type="evidence" value="ECO:0007669"/>
    <property type="project" value="InterPro"/>
</dbReference>
<sequence length="366" mass="39690">MTQELIHQIALTQIPHIGDVLAKRLIDHFGSAKALFQARLRELAEIPEVGRSRALQITQFNNYGPIEAELSFLERFHIQPIFYTDAAYPERLRQCYDAPVLLYKKGAASLDAPRMISVIGTRQPTPYGRATCEALIAGLAPLGVTIVSGMAYGIDVIAHRAALEHGLPTIGVLGHGLDRIYPVEHIPVARQMAHAGGALLSDFMSGTAPDKQNFPKRNRIVAGLTAATLVIETGSRGGSLITADIAFSYNRDVLAVPGRMSDVQSAGCLALVRSNKAQLVTCAQDIIEALGWHLPKPQPVVQPALFVALNSTERAVVELFSGQQPRHIDELFKSSTLPNSEVANAVLSLEMQCVIRSLPGQYYAMA</sequence>
<evidence type="ECO:0000313" key="6">
    <source>
        <dbReference type="Proteomes" id="UP000244450"/>
    </source>
</evidence>
<name>A0A2T7BNK0_9BACT</name>
<dbReference type="NCBIfam" id="TIGR00732">
    <property type="entry name" value="dprA"/>
    <property type="match status" value="1"/>
</dbReference>
<keyword evidence="2" id="KW-0227">DNA damage</keyword>
<organism evidence="5 6">
    <name type="scientific">Chitinophaga parva</name>
    <dbReference type="NCBI Taxonomy" id="2169414"/>
    <lineage>
        <taxon>Bacteria</taxon>
        <taxon>Pseudomonadati</taxon>
        <taxon>Bacteroidota</taxon>
        <taxon>Chitinophagia</taxon>
        <taxon>Chitinophagales</taxon>
        <taxon>Chitinophagaceae</taxon>
        <taxon>Chitinophaga</taxon>
    </lineage>
</organism>
<keyword evidence="3" id="KW-0234">DNA repair</keyword>
<proteinExistence type="inferred from homology"/>
<gene>
    <name evidence="5" type="primary">dprA</name>
    <name evidence="5" type="ORF">DCC81_07195</name>
</gene>
<dbReference type="Gene3D" id="3.40.50.450">
    <property type="match status" value="1"/>
</dbReference>
<evidence type="ECO:0000259" key="4">
    <source>
        <dbReference type="SMART" id="SM00278"/>
    </source>
</evidence>
<dbReference type="GO" id="GO:0003677">
    <property type="term" value="F:DNA binding"/>
    <property type="evidence" value="ECO:0007669"/>
    <property type="project" value="InterPro"/>
</dbReference>
<reference evidence="5 6" key="1">
    <citation type="submission" date="2018-04" db="EMBL/GenBank/DDBJ databases">
        <title>Chitinophaga fuyangensis sp. nov., isolated from soil in a chemical factory.</title>
        <authorList>
            <person name="Chen K."/>
        </authorList>
    </citation>
    <scope>NUCLEOTIDE SEQUENCE [LARGE SCALE GENOMIC DNA]</scope>
    <source>
        <strain evidence="5 6">LY-1</strain>
    </source>
</reference>
<dbReference type="PANTHER" id="PTHR43022">
    <property type="entry name" value="PROTEIN SMF"/>
    <property type="match status" value="1"/>
</dbReference>
<dbReference type="Gene3D" id="1.10.10.10">
    <property type="entry name" value="Winged helix-like DNA-binding domain superfamily/Winged helix DNA-binding domain"/>
    <property type="match status" value="1"/>
</dbReference>